<gene>
    <name evidence="1" type="ORF">SBF1_50099</name>
</gene>
<evidence type="ECO:0000313" key="2">
    <source>
        <dbReference type="Proteomes" id="UP000238916"/>
    </source>
</evidence>
<organism evidence="1 2">
    <name type="scientific">Candidatus Desulfosporosinus infrequens</name>
    <dbReference type="NCBI Taxonomy" id="2043169"/>
    <lineage>
        <taxon>Bacteria</taxon>
        <taxon>Bacillati</taxon>
        <taxon>Bacillota</taxon>
        <taxon>Clostridia</taxon>
        <taxon>Eubacteriales</taxon>
        <taxon>Desulfitobacteriaceae</taxon>
        <taxon>Desulfosporosinus</taxon>
    </lineage>
</organism>
<name>A0A2U3LH02_9FIRM</name>
<evidence type="ECO:0000313" key="1">
    <source>
        <dbReference type="EMBL" id="SPF51215.1"/>
    </source>
</evidence>
<accession>A0A2U3LH02</accession>
<reference evidence="2" key="1">
    <citation type="submission" date="2018-02" db="EMBL/GenBank/DDBJ databases">
        <authorList>
            <person name="Hausmann B."/>
        </authorList>
    </citation>
    <scope>NUCLEOTIDE SEQUENCE [LARGE SCALE GENOMIC DNA]</scope>
    <source>
        <strain evidence="2">Peat soil MAG SbF1</strain>
    </source>
</reference>
<protein>
    <submittedName>
        <fullName evidence="1">Uncharacterized protein</fullName>
    </submittedName>
</protein>
<dbReference type="EMBL" id="OMOF01000445">
    <property type="protein sequence ID" value="SPF51215.1"/>
    <property type="molecule type" value="Genomic_DNA"/>
</dbReference>
<dbReference type="AlphaFoldDB" id="A0A2U3LH02"/>
<dbReference type="Proteomes" id="UP000238916">
    <property type="component" value="Unassembled WGS sequence"/>
</dbReference>
<sequence length="121" mass="14419">MAYFIQVGQIFFYIFLVIKLDFRLYTLSHPVSHRHTTSYTILRQSDKILRGENVKKRRTFWDGDDLCSKLDAIPENELSTIIRMALRAWFKIDSKPELTVTDARQIAQELVRQRKVERSER</sequence>
<proteinExistence type="predicted"/>